<comment type="caution">
    <text evidence="2">The sequence shown here is derived from an EMBL/GenBank/DDBJ whole genome shotgun (WGS) entry which is preliminary data.</text>
</comment>
<dbReference type="GO" id="GO:0004523">
    <property type="term" value="F:RNA-DNA hybrid ribonuclease activity"/>
    <property type="evidence" value="ECO:0007669"/>
    <property type="project" value="InterPro"/>
</dbReference>
<dbReference type="Gene3D" id="3.30.420.10">
    <property type="entry name" value="Ribonuclease H-like superfamily/Ribonuclease H"/>
    <property type="match status" value="1"/>
</dbReference>
<name>A0AAE1Y0F2_9LAMI</name>
<dbReference type="InterPro" id="IPR044730">
    <property type="entry name" value="RNase_H-like_dom_plant"/>
</dbReference>
<dbReference type="Pfam" id="PF13456">
    <property type="entry name" value="RVT_3"/>
    <property type="match status" value="1"/>
</dbReference>
<dbReference type="CDD" id="cd06222">
    <property type="entry name" value="RNase_H_like"/>
    <property type="match status" value="1"/>
</dbReference>
<reference evidence="2" key="2">
    <citation type="journal article" date="2024" name="Plant">
        <title>Genomic evolution and insights into agronomic trait innovations of Sesamum species.</title>
        <authorList>
            <person name="Miao H."/>
            <person name="Wang L."/>
            <person name="Qu L."/>
            <person name="Liu H."/>
            <person name="Sun Y."/>
            <person name="Le M."/>
            <person name="Wang Q."/>
            <person name="Wei S."/>
            <person name="Zheng Y."/>
            <person name="Lin W."/>
            <person name="Duan Y."/>
            <person name="Cao H."/>
            <person name="Xiong S."/>
            <person name="Wang X."/>
            <person name="Wei L."/>
            <person name="Li C."/>
            <person name="Ma Q."/>
            <person name="Ju M."/>
            <person name="Zhao R."/>
            <person name="Li G."/>
            <person name="Mu C."/>
            <person name="Tian Q."/>
            <person name="Mei H."/>
            <person name="Zhang T."/>
            <person name="Gao T."/>
            <person name="Zhang H."/>
        </authorList>
    </citation>
    <scope>NUCLEOTIDE SEQUENCE</scope>
    <source>
        <strain evidence="2">3651</strain>
    </source>
</reference>
<feature type="domain" description="RNase H type-1" evidence="1">
    <location>
        <begin position="52"/>
        <end position="159"/>
    </location>
</feature>
<gene>
    <name evidence="2" type="ORF">Salat_2090000</name>
</gene>
<protein>
    <recommendedName>
        <fullName evidence="1">RNase H type-1 domain-containing protein</fullName>
    </recommendedName>
</protein>
<reference evidence="2" key="1">
    <citation type="submission" date="2020-06" db="EMBL/GenBank/DDBJ databases">
        <authorList>
            <person name="Li T."/>
            <person name="Hu X."/>
            <person name="Zhang T."/>
            <person name="Song X."/>
            <person name="Zhang H."/>
            <person name="Dai N."/>
            <person name="Sheng W."/>
            <person name="Hou X."/>
            <person name="Wei L."/>
        </authorList>
    </citation>
    <scope>NUCLEOTIDE SEQUENCE</scope>
    <source>
        <strain evidence="2">3651</strain>
        <tissue evidence="2">Leaf</tissue>
    </source>
</reference>
<dbReference type="AlphaFoldDB" id="A0AAE1Y0F2"/>
<dbReference type="InterPro" id="IPR002156">
    <property type="entry name" value="RNaseH_domain"/>
</dbReference>
<dbReference type="InterPro" id="IPR036397">
    <property type="entry name" value="RNaseH_sf"/>
</dbReference>
<evidence type="ECO:0000313" key="3">
    <source>
        <dbReference type="Proteomes" id="UP001293254"/>
    </source>
</evidence>
<evidence type="ECO:0000313" key="2">
    <source>
        <dbReference type="EMBL" id="KAK4421395.1"/>
    </source>
</evidence>
<sequence>MCVEGLGLWSRFNGTSRKRIKCVETELSMLAPCPCAPELRGLVFYSDAELDIGVVAGSHSQECVGWFSQCLQRHGEAKVVQALAAHQVVLLAQHRGWECVIIEGDCLFVIQKLRSLEPNLSHVGCLISETQLLASRFRWVSFSFSRRQTNVIVYMLARSTTIAQGGNILPPEVIAM</sequence>
<keyword evidence="3" id="KW-1185">Reference proteome</keyword>
<proteinExistence type="predicted"/>
<organism evidence="2 3">
    <name type="scientific">Sesamum alatum</name>
    <dbReference type="NCBI Taxonomy" id="300844"/>
    <lineage>
        <taxon>Eukaryota</taxon>
        <taxon>Viridiplantae</taxon>
        <taxon>Streptophyta</taxon>
        <taxon>Embryophyta</taxon>
        <taxon>Tracheophyta</taxon>
        <taxon>Spermatophyta</taxon>
        <taxon>Magnoliopsida</taxon>
        <taxon>eudicotyledons</taxon>
        <taxon>Gunneridae</taxon>
        <taxon>Pentapetalae</taxon>
        <taxon>asterids</taxon>
        <taxon>lamiids</taxon>
        <taxon>Lamiales</taxon>
        <taxon>Pedaliaceae</taxon>
        <taxon>Sesamum</taxon>
    </lineage>
</organism>
<evidence type="ECO:0000259" key="1">
    <source>
        <dbReference type="Pfam" id="PF13456"/>
    </source>
</evidence>
<accession>A0AAE1Y0F2</accession>
<dbReference type="EMBL" id="JACGWO010000008">
    <property type="protein sequence ID" value="KAK4421395.1"/>
    <property type="molecule type" value="Genomic_DNA"/>
</dbReference>
<dbReference type="Proteomes" id="UP001293254">
    <property type="component" value="Unassembled WGS sequence"/>
</dbReference>
<dbReference type="GO" id="GO:0003676">
    <property type="term" value="F:nucleic acid binding"/>
    <property type="evidence" value="ECO:0007669"/>
    <property type="project" value="InterPro"/>
</dbReference>